<gene>
    <name evidence="2" type="ORF">NFRAN_3048</name>
</gene>
<keyword evidence="1" id="KW-0472">Membrane</keyword>
<evidence type="ECO:0000313" key="3">
    <source>
        <dbReference type="Proteomes" id="UP000294299"/>
    </source>
</evidence>
<feature type="transmembrane region" description="Helical" evidence="1">
    <location>
        <begin position="37"/>
        <end position="55"/>
    </location>
</feature>
<dbReference type="AlphaFoldDB" id="A0A484IDB8"/>
<keyword evidence="1" id="KW-0812">Transmembrane</keyword>
<dbReference type="KEGG" id="nfn:NFRAN_3048"/>
<evidence type="ECO:0000256" key="1">
    <source>
        <dbReference type="SAM" id="Phobius"/>
    </source>
</evidence>
<keyword evidence="3" id="KW-1185">Reference proteome</keyword>
<dbReference type="EMBL" id="LR216287">
    <property type="protein sequence ID" value="VFJ15366.1"/>
    <property type="molecule type" value="Genomic_DNA"/>
</dbReference>
<organism evidence="2 3">
    <name type="scientific">Candidatus Nitrosocosmicus franklandianus</name>
    <dbReference type="NCBI Taxonomy" id="1798806"/>
    <lineage>
        <taxon>Archaea</taxon>
        <taxon>Nitrososphaerota</taxon>
        <taxon>Nitrososphaeria</taxon>
        <taxon>Nitrososphaerales</taxon>
        <taxon>Nitrososphaeraceae</taxon>
        <taxon>Candidatus Nitrosocosmicus</taxon>
    </lineage>
</organism>
<keyword evidence="1" id="KW-1133">Transmembrane helix</keyword>
<dbReference type="Proteomes" id="UP000294299">
    <property type="component" value="Chromosome NFRAN"/>
</dbReference>
<protein>
    <submittedName>
        <fullName evidence="2">Uncharacterized protein</fullName>
    </submittedName>
</protein>
<proteinExistence type="predicted"/>
<accession>A0A484IDB8</accession>
<name>A0A484IDB8_9ARCH</name>
<reference evidence="2 3" key="1">
    <citation type="submission" date="2019-02" db="EMBL/GenBank/DDBJ databases">
        <authorList>
            <person name="Lehtovirta-Morley E L."/>
        </authorList>
    </citation>
    <scope>NUCLEOTIDE SEQUENCE [LARGE SCALE GENOMIC DNA]</scope>
    <source>
        <strain evidence="2">NFRAN1</strain>
    </source>
</reference>
<sequence length="66" mass="7915">MYALPPYIYRLYIAYINFDSFFKYNASMATTIGRLDIRLMTFNVLNTTFLIYVIIMENHNFSSYAY</sequence>
<evidence type="ECO:0000313" key="2">
    <source>
        <dbReference type="EMBL" id="VFJ15366.1"/>
    </source>
</evidence>